<keyword evidence="2 8" id="KW-1003">Cell membrane</keyword>
<dbReference type="GO" id="GO:0005886">
    <property type="term" value="C:plasma membrane"/>
    <property type="evidence" value="ECO:0007669"/>
    <property type="project" value="UniProtKB-SubCell"/>
</dbReference>
<evidence type="ECO:0000256" key="6">
    <source>
        <dbReference type="ARBA" id="ARBA00023170"/>
    </source>
</evidence>
<feature type="transmembrane region" description="Helical" evidence="8">
    <location>
        <begin position="133"/>
        <end position="155"/>
    </location>
</feature>
<dbReference type="Pfam" id="PF08395">
    <property type="entry name" value="7tm_7"/>
    <property type="match status" value="1"/>
</dbReference>
<comment type="caution">
    <text evidence="8">Lacks conserved residue(s) required for the propagation of feature annotation.</text>
</comment>
<dbReference type="AlphaFoldDB" id="A0AAD8A7L0"/>
<sequence length="376" mass="43185">MGEEEFYSTVKPLFLFSRNFGLVPVSIFKTESWQVRYLHLIWTFIWIISLSGSECYGINLSLEDWGDGPVYIYELSNEFYFTTLSVASIINLINNIVFGNNFPKIISKFCEVDKELIPRSSIEIYRRERMSSIIDIIIITTSFVASSVGLCLVLEPESFQYYVFTVFGNLPLLINDLQILTFLTLVRKINQRLKIINYILKNQTKVDQTVSTRILRSNIIGNVSENLRETSEEQTVKHLDDVQLLQSIYITLYRTKDTINSTYSMSIVCQVMTIYITGVSSLYLAIHELSEGGYAIDSIEHFGTVSHVLLMLAWVLMNCHLACEEANSIIENIHEMTTNSNISETVQSDLKFKLLVKDMPIEFTPYGLFKLDMSFL</sequence>
<feature type="non-terminal residue" evidence="9">
    <location>
        <position position="376"/>
    </location>
</feature>
<dbReference type="PANTHER" id="PTHR21143">
    <property type="entry name" value="INVERTEBRATE GUSTATORY RECEPTOR"/>
    <property type="match status" value="1"/>
</dbReference>
<dbReference type="GO" id="GO:0007165">
    <property type="term" value="P:signal transduction"/>
    <property type="evidence" value="ECO:0007669"/>
    <property type="project" value="UniProtKB-KW"/>
</dbReference>
<dbReference type="PANTHER" id="PTHR21143:SF133">
    <property type="entry name" value="GUSTATORY AND PHEROMONE RECEPTOR 32A-RELATED"/>
    <property type="match status" value="1"/>
</dbReference>
<reference evidence="9" key="2">
    <citation type="submission" date="2023-05" db="EMBL/GenBank/DDBJ databases">
        <authorList>
            <person name="Fouks B."/>
        </authorList>
    </citation>
    <scope>NUCLEOTIDE SEQUENCE</scope>
    <source>
        <strain evidence="9">Stay&amp;Tobe</strain>
        <tissue evidence="9">Testes</tissue>
    </source>
</reference>
<dbReference type="GO" id="GO:0030424">
    <property type="term" value="C:axon"/>
    <property type="evidence" value="ECO:0007669"/>
    <property type="project" value="TreeGrafter"/>
</dbReference>
<dbReference type="Proteomes" id="UP001233999">
    <property type="component" value="Unassembled WGS sequence"/>
</dbReference>
<feature type="transmembrane region" description="Helical" evidence="8">
    <location>
        <begin position="37"/>
        <end position="59"/>
    </location>
</feature>
<comment type="subcellular location">
    <subcellularLocation>
        <location evidence="1 8">Cell membrane</location>
        <topology evidence="1 8">Multi-pass membrane protein</topology>
    </subcellularLocation>
</comment>
<organism evidence="9 10">
    <name type="scientific">Diploptera punctata</name>
    <name type="common">Pacific beetle cockroach</name>
    <dbReference type="NCBI Taxonomy" id="6984"/>
    <lineage>
        <taxon>Eukaryota</taxon>
        <taxon>Metazoa</taxon>
        <taxon>Ecdysozoa</taxon>
        <taxon>Arthropoda</taxon>
        <taxon>Hexapoda</taxon>
        <taxon>Insecta</taxon>
        <taxon>Pterygota</taxon>
        <taxon>Neoptera</taxon>
        <taxon>Polyneoptera</taxon>
        <taxon>Dictyoptera</taxon>
        <taxon>Blattodea</taxon>
        <taxon>Blaberoidea</taxon>
        <taxon>Blaberidae</taxon>
        <taxon>Diplopterinae</taxon>
        <taxon>Diploptera</taxon>
    </lineage>
</organism>
<gene>
    <name evidence="9" type="ORF">L9F63_014818</name>
</gene>
<feature type="transmembrane region" description="Helical" evidence="8">
    <location>
        <begin position="298"/>
        <end position="317"/>
    </location>
</feature>
<feature type="transmembrane region" description="Helical" evidence="8">
    <location>
        <begin position="79"/>
        <end position="98"/>
    </location>
</feature>
<keyword evidence="7 8" id="KW-0807">Transducer</keyword>
<dbReference type="GO" id="GO:0007635">
    <property type="term" value="P:chemosensory behavior"/>
    <property type="evidence" value="ECO:0007669"/>
    <property type="project" value="TreeGrafter"/>
</dbReference>
<evidence type="ECO:0000256" key="2">
    <source>
        <dbReference type="ARBA" id="ARBA00022475"/>
    </source>
</evidence>
<evidence type="ECO:0000256" key="7">
    <source>
        <dbReference type="ARBA" id="ARBA00023224"/>
    </source>
</evidence>
<dbReference type="EMBL" id="JASPKZ010003419">
    <property type="protein sequence ID" value="KAJ9593640.1"/>
    <property type="molecule type" value="Genomic_DNA"/>
</dbReference>
<evidence type="ECO:0000256" key="5">
    <source>
        <dbReference type="ARBA" id="ARBA00023136"/>
    </source>
</evidence>
<keyword evidence="3 8" id="KW-0812">Transmembrane</keyword>
<keyword evidence="4 8" id="KW-1133">Transmembrane helix</keyword>
<dbReference type="GO" id="GO:0030425">
    <property type="term" value="C:dendrite"/>
    <property type="evidence" value="ECO:0007669"/>
    <property type="project" value="TreeGrafter"/>
</dbReference>
<reference evidence="9" key="1">
    <citation type="journal article" date="2023" name="IScience">
        <title>Live-bearing cockroach genome reveals convergent evolutionary mechanisms linked to viviparity in insects and beyond.</title>
        <authorList>
            <person name="Fouks B."/>
            <person name="Harrison M.C."/>
            <person name="Mikhailova A.A."/>
            <person name="Marchal E."/>
            <person name="English S."/>
            <person name="Carruthers M."/>
            <person name="Jennings E.C."/>
            <person name="Chiamaka E.L."/>
            <person name="Frigard R.A."/>
            <person name="Pippel M."/>
            <person name="Attardo G.M."/>
            <person name="Benoit J.B."/>
            <person name="Bornberg-Bauer E."/>
            <person name="Tobe S.S."/>
        </authorList>
    </citation>
    <scope>NUCLEOTIDE SEQUENCE</scope>
    <source>
        <strain evidence="9">Stay&amp;Tobe</strain>
    </source>
</reference>
<dbReference type="InterPro" id="IPR013604">
    <property type="entry name" value="7TM_chemorcpt"/>
</dbReference>
<evidence type="ECO:0000256" key="4">
    <source>
        <dbReference type="ARBA" id="ARBA00022989"/>
    </source>
</evidence>
<evidence type="ECO:0000256" key="8">
    <source>
        <dbReference type="RuleBase" id="RU363108"/>
    </source>
</evidence>
<dbReference type="GO" id="GO:0050909">
    <property type="term" value="P:sensory perception of taste"/>
    <property type="evidence" value="ECO:0007669"/>
    <property type="project" value="InterPro"/>
</dbReference>
<accession>A0AAD8A7L0</accession>
<dbReference type="GO" id="GO:0008049">
    <property type="term" value="P:male courtship behavior"/>
    <property type="evidence" value="ECO:0007669"/>
    <property type="project" value="TreeGrafter"/>
</dbReference>
<protein>
    <recommendedName>
        <fullName evidence="8">Gustatory receptor</fullName>
    </recommendedName>
</protein>
<evidence type="ECO:0000256" key="1">
    <source>
        <dbReference type="ARBA" id="ARBA00004651"/>
    </source>
</evidence>
<name>A0AAD8A7L0_DIPPU</name>
<evidence type="ECO:0000313" key="10">
    <source>
        <dbReference type="Proteomes" id="UP001233999"/>
    </source>
</evidence>
<comment type="function">
    <text evidence="8">Gustatory receptor which mediates acceptance or avoidance behavior, depending on its substrates.</text>
</comment>
<keyword evidence="6 8" id="KW-0675">Receptor</keyword>
<evidence type="ECO:0000256" key="3">
    <source>
        <dbReference type="ARBA" id="ARBA00022692"/>
    </source>
</evidence>
<dbReference type="GO" id="GO:0043025">
    <property type="term" value="C:neuronal cell body"/>
    <property type="evidence" value="ECO:0007669"/>
    <property type="project" value="TreeGrafter"/>
</dbReference>
<feature type="transmembrane region" description="Helical" evidence="8">
    <location>
        <begin position="161"/>
        <end position="186"/>
    </location>
</feature>
<keyword evidence="5 8" id="KW-0472">Membrane</keyword>
<proteinExistence type="inferred from homology"/>
<comment type="caution">
    <text evidence="9">The sequence shown here is derived from an EMBL/GenBank/DDBJ whole genome shotgun (WGS) entry which is preliminary data.</text>
</comment>
<keyword evidence="10" id="KW-1185">Reference proteome</keyword>
<evidence type="ECO:0000313" key="9">
    <source>
        <dbReference type="EMBL" id="KAJ9593640.1"/>
    </source>
</evidence>
<comment type="similarity">
    <text evidence="8">Belongs to the insect chemoreceptor superfamily. Gustatory receptor (GR) family.</text>
</comment>
<feature type="transmembrane region" description="Helical" evidence="8">
    <location>
        <begin position="263"/>
        <end position="286"/>
    </location>
</feature>